<protein>
    <submittedName>
        <fullName evidence="1">Uncharacterized protein</fullName>
    </submittedName>
</protein>
<proteinExistence type="predicted"/>
<name>A0A415S787_MEDGN</name>
<dbReference type="AlphaFoldDB" id="A0A415S787"/>
<reference evidence="1 2" key="1">
    <citation type="submission" date="2018-08" db="EMBL/GenBank/DDBJ databases">
        <title>A genome reference for cultivated species of the human gut microbiota.</title>
        <authorList>
            <person name="Zou Y."/>
            <person name="Xue W."/>
            <person name="Luo G."/>
        </authorList>
    </citation>
    <scope>NUCLEOTIDE SEQUENCE [LARGE SCALE GENOMIC DNA]</scope>
    <source>
        <strain evidence="1 2">AF33-12</strain>
    </source>
</reference>
<gene>
    <name evidence="1" type="ORF">DWZ50_13045</name>
</gene>
<evidence type="ECO:0000313" key="1">
    <source>
        <dbReference type="EMBL" id="RHM72984.1"/>
    </source>
</evidence>
<organism evidence="1 2">
    <name type="scientific">Mediterraneibacter gnavus</name>
    <name type="common">Ruminococcus gnavus</name>
    <dbReference type="NCBI Taxonomy" id="33038"/>
    <lineage>
        <taxon>Bacteria</taxon>
        <taxon>Bacillati</taxon>
        <taxon>Bacillota</taxon>
        <taxon>Clostridia</taxon>
        <taxon>Lachnospirales</taxon>
        <taxon>Lachnospiraceae</taxon>
        <taxon>Mediterraneibacter</taxon>
    </lineage>
</organism>
<evidence type="ECO:0000313" key="2">
    <source>
        <dbReference type="Proteomes" id="UP000285610"/>
    </source>
</evidence>
<comment type="caution">
    <text evidence="1">The sequence shown here is derived from an EMBL/GenBank/DDBJ whole genome shotgun (WGS) entry which is preliminary data.</text>
</comment>
<accession>A0A415S787</accession>
<sequence length="206" mass="24547">MEVKKMRFNWDEFKDADNKIAVHCKTEEEAKDFCKRMHEHGMKWRDGESYLECTEYGKHLSETCYTGYGEFASYDFYKEREYKILEWSDYMNKEFTKTDLEDGMVVEQRNGNMHLVLAGKAVRKGRCNRIDGYTDDLKWEGRTGYTGGDIVKVYRITPESLRRIEDVFIKSNLELIWERTESKKMTVEEMKQKLEELTGEEIEVTE</sequence>
<dbReference type="EMBL" id="QRQE01000034">
    <property type="protein sequence ID" value="RHM72984.1"/>
    <property type="molecule type" value="Genomic_DNA"/>
</dbReference>
<dbReference type="Proteomes" id="UP000285610">
    <property type="component" value="Unassembled WGS sequence"/>
</dbReference>